<dbReference type="PROSITE" id="PS01143">
    <property type="entry name" value="RIBOSOMAL_L31"/>
    <property type="match status" value="1"/>
</dbReference>
<proteinExistence type="inferred from homology"/>
<dbReference type="GO" id="GO:1990904">
    <property type="term" value="C:ribonucleoprotein complex"/>
    <property type="evidence" value="ECO:0007669"/>
    <property type="project" value="UniProtKB-KW"/>
</dbReference>
<evidence type="ECO:0000313" key="5">
    <source>
        <dbReference type="Proteomes" id="UP000035553"/>
    </source>
</evidence>
<dbReference type="RefSeq" id="WP_010026040.1">
    <property type="nucleotide sequence ID" value="NZ_AFVQ02000220.1"/>
</dbReference>
<dbReference type="PRINTS" id="PR01249">
    <property type="entry name" value="RIBOSOMALL31"/>
</dbReference>
<comment type="subunit">
    <text evidence="3">Part of the 50S ribosomal subunit.</text>
</comment>
<dbReference type="InterPro" id="IPR034704">
    <property type="entry name" value="Ribosomal_bL28/bL31-like_sf"/>
</dbReference>
<dbReference type="GO" id="GO:0006412">
    <property type="term" value="P:translation"/>
    <property type="evidence" value="ECO:0007669"/>
    <property type="project" value="UniProtKB-UniRule"/>
</dbReference>
<accession>A0A0U1QKK5</accession>
<evidence type="ECO:0000256" key="1">
    <source>
        <dbReference type="ARBA" id="ARBA00022980"/>
    </source>
</evidence>
<dbReference type="GO" id="GO:0003735">
    <property type="term" value="F:structural constituent of ribosome"/>
    <property type="evidence" value="ECO:0007669"/>
    <property type="project" value="InterPro"/>
</dbReference>
<dbReference type="Proteomes" id="UP000035553">
    <property type="component" value="Unassembled WGS sequence"/>
</dbReference>
<dbReference type="InterPro" id="IPR002150">
    <property type="entry name" value="Ribosomal_bL31"/>
</dbReference>
<dbReference type="Gene3D" id="4.10.830.30">
    <property type="entry name" value="Ribosomal protein L31"/>
    <property type="match status" value="1"/>
</dbReference>
<gene>
    <name evidence="3 4" type="primary">rpmE2</name>
    <name evidence="4" type="ORF">SINU_14010</name>
</gene>
<dbReference type="SUPFAM" id="SSF143800">
    <property type="entry name" value="L28p-like"/>
    <property type="match status" value="1"/>
</dbReference>
<comment type="caution">
    <text evidence="4">The sequence shown here is derived from an EMBL/GenBank/DDBJ whole genome shotgun (WGS) entry which is preliminary data.</text>
</comment>
<dbReference type="HAMAP" id="MF_00502">
    <property type="entry name" value="Ribosomal_bL31_2"/>
    <property type="match status" value="1"/>
</dbReference>
<reference evidence="4 5" key="1">
    <citation type="journal article" date="2011" name="J. Bacteriol.">
        <title>Draft genome sequence of Sporolactobacillus inulinus strain CASD, an efficient D-lactic acid-producing bacterium with high-concentration lactate tolerance capability.</title>
        <authorList>
            <person name="Yu B."/>
            <person name="Su F."/>
            <person name="Wang L."/>
            <person name="Xu K."/>
            <person name="Zhao B."/>
            <person name="Xu P."/>
        </authorList>
    </citation>
    <scope>NUCLEOTIDE SEQUENCE [LARGE SCALE GENOMIC DNA]</scope>
    <source>
        <strain evidence="4 5">CASD</strain>
    </source>
</reference>
<comment type="similarity">
    <text evidence="3">Belongs to the bacterial ribosomal protein bL31 family. Type B subfamily.</text>
</comment>
<dbReference type="STRING" id="1069536.SINU_14010"/>
<keyword evidence="2 3" id="KW-0687">Ribonucleoprotein</keyword>
<dbReference type="NCBIfam" id="TIGR00105">
    <property type="entry name" value="L31"/>
    <property type="match status" value="1"/>
</dbReference>
<organism evidence="4 5">
    <name type="scientific">Sporolactobacillus inulinus CASD</name>
    <dbReference type="NCBI Taxonomy" id="1069536"/>
    <lineage>
        <taxon>Bacteria</taxon>
        <taxon>Bacillati</taxon>
        <taxon>Bacillota</taxon>
        <taxon>Bacilli</taxon>
        <taxon>Bacillales</taxon>
        <taxon>Sporolactobacillaceae</taxon>
        <taxon>Sporolactobacillus</taxon>
    </lineage>
</organism>
<dbReference type="Pfam" id="PF01197">
    <property type="entry name" value="Ribosomal_L31"/>
    <property type="match status" value="1"/>
</dbReference>
<keyword evidence="5" id="KW-1185">Reference proteome</keyword>
<dbReference type="PANTHER" id="PTHR33280:SF1">
    <property type="entry name" value="LARGE RIBOSOMAL SUBUNIT PROTEIN BL31C"/>
    <property type="match status" value="1"/>
</dbReference>
<dbReference type="NCBIfam" id="NF002462">
    <property type="entry name" value="PRK01678.1"/>
    <property type="match status" value="1"/>
</dbReference>
<dbReference type="OrthoDB" id="9803251at2"/>
<protein>
    <recommendedName>
        <fullName evidence="3">Large ribosomal subunit protein bL31B</fullName>
    </recommendedName>
</protein>
<name>A0A0U1QKK5_9BACL</name>
<dbReference type="InterPro" id="IPR042105">
    <property type="entry name" value="Ribosomal_bL31_sf"/>
</dbReference>
<dbReference type="PANTHER" id="PTHR33280">
    <property type="entry name" value="50S RIBOSOMAL PROTEIN L31, CHLOROPLASTIC"/>
    <property type="match status" value="1"/>
</dbReference>
<evidence type="ECO:0000313" key="4">
    <source>
        <dbReference type="EMBL" id="KLI01345.1"/>
    </source>
</evidence>
<dbReference type="EMBL" id="AFVQ02000220">
    <property type="protein sequence ID" value="KLI01345.1"/>
    <property type="molecule type" value="Genomic_DNA"/>
</dbReference>
<dbReference type="InterPro" id="IPR027493">
    <property type="entry name" value="Ribosomal_bL31_B"/>
</dbReference>
<sequence>MKQGIHPDYHKVVFMDASTGFKFLSGSTKKSNQTVKWEDGNEYPLITVEISSDSHPFYTGRQKFADKGGRVDRFKQKYNLK</sequence>
<dbReference type="AlphaFoldDB" id="A0A0U1QKK5"/>
<keyword evidence="1 3" id="KW-0689">Ribosomal protein</keyword>
<evidence type="ECO:0000256" key="2">
    <source>
        <dbReference type="ARBA" id="ARBA00023274"/>
    </source>
</evidence>
<dbReference type="GO" id="GO:0005840">
    <property type="term" value="C:ribosome"/>
    <property type="evidence" value="ECO:0007669"/>
    <property type="project" value="UniProtKB-KW"/>
</dbReference>
<evidence type="ECO:0000256" key="3">
    <source>
        <dbReference type="HAMAP-Rule" id="MF_00502"/>
    </source>
</evidence>